<reference evidence="3" key="1">
    <citation type="journal article" date="2014" name="FEMS Microbiol. Lett.">
        <title>Draft Genomic DNA Sequence of the Facultatively Methylotrophic Bacterium Acidomonas methanolica type strain MB58.</title>
        <authorList>
            <person name="Higashiura N."/>
            <person name="Hadano H."/>
            <person name="Hirakawa H."/>
            <person name="Matsutani M."/>
            <person name="Takabe S."/>
            <person name="Matsushita K."/>
            <person name="Azuma Y."/>
        </authorList>
    </citation>
    <scope>NUCLEOTIDE SEQUENCE [LARGE SCALE GENOMIC DNA]</scope>
    <source>
        <strain evidence="3">MB58</strain>
    </source>
</reference>
<dbReference type="Pfam" id="PF01458">
    <property type="entry name" value="SUFBD_core"/>
    <property type="match status" value="1"/>
</dbReference>
<dbReference type="InterPro" id="IPR011542">
    <property type="entry name" value="SUF_FeS_clus_asmbl_SufD"/>
</dbReference>
<feature type="domain" description="SUF system FeS cluster assembly SufBD core" evidence="1">
    <location>
        <begin position="155"/>
        <end position="379"/>
    </location>
</feature>
<gene>
    <name evidence="2" type="ORF">Amme_060_060</name>
</gene>
<dbReference type="GO" id="GO:0016226">
    <property type="term" value="P:iron-sulfur cluster assembly"/>
    <property type="evidence" value="ECO:0007669"/>
    <property type="project" value="InterPro"/>
</dbReference>
<sequence length="409" mass="43792">MNALTSFLTRASDTGSAAILRSEGLPHRRMEAWRYTSLRALDEIAFGDAPALDETAARALFDELAACDGPRIVFVNGVYSAALSELPVTDNGTSDPGTSIVTIGRAPSGDSLAHPLTVLNAALRREGVTIHVPDGVDAGVISLINLGAETETGAFSTHLHHEIVLGEQSRLVLREISAGRGVYLSNPWMSVSVASGGALTHVKLQEEDDTAFHLALVTAQVAAGGAYDGFTLTLGARLARHEVCASLDGEHAAVHVNAAQLLGGTRHADLTSLITHAAPHCDSRQTVKNVVTDAAHAVFQGKICVDRVAQKTDGYQMNQALLLSERAQIDSKPELEIYADDVKCSHGATVGALDEDQLFYLRSRGIPVDQARAILVRAFLQDAIELVTDDALRDWLDSRVARWWARRDA</sequence>
<dbReference type="InterPro" id="IPR037284">
    <property type="entry name" value="SUF_FeS_clus_asmbl_SufBD_sf"/>
</dbReference>
<evidence type="ECO:0000313" key="2">
    <source>
        <dbReference type="EMBL" id="GAJ29424.1"/>
    </source>
</evidence>
<dbReference type="EMBL" id="BAND01000060">
    <property type="protein sequence ID" value="GAJ29424.1"/>
    <property type="molecule type" value="Genomic_DNA"/>
</dbReference>
<dbReference type="InterPro" id="IPR055346">
    <property type="entry name" value="Fe-S_cluster_assembly_SufBD"/>
</dbReference>
<accession>A0A023D5R3</accession>
<dbReference type="PANTHER" id="PTHR43575:SF1">
    <property type="entry name" value="PROTEIN ABCI7, CHLOROPLASTIC"/>
    <property type="match status" value="1"/>
</dbReference>
<name>A0A023D5R3_ACIMT</name>
<dbReference type="Proteomes" id="UP000019760">
    <property type="component" value="Unassembled WGS sequence"/>
</dbReference>
<dbReference type="SUPFAM" id="SSF101960">
    <property type="entry name" value="Stabilizer of iron transporter SufD"/>
    <property type="match status" value="1"/>
</dbReference>
<dbReference type="PANTHER" id="PTHR43575">
    <property type="entry name" value="PROTEIN ABCI7, CHLOROPLASTIC"/>
    <property type="match status" value="1"/>
</dbReference>
<dbReference type="OrthoDB" id="9768262at2"/>
<proteinExistence type="predicted"/>
<dbReference type="AlphaFoldDB" id="A0A023D5R3"/>
<evidence type="ECO:0000259" key="1">
    <source>
        <dbReference type="Pfam" id="PF01458"/>
    </source>
</evidence>
<reference evidence="2 3" key="2">
    <citation type="journal article" date="2014" name="FEMS Microbiol. Lett.">
        <title>Draft genomic DNA sequence of the facultatively methylotrophic bacterium Acidomonas methanolica type strain MB58.</title>
        <authorList>
            <person name="Higashiura N."/>
            <person name="Hadano H."/>
            <person name="Hirakawa H."/>
            <person name="Matsutani M."/>
            <person name="Takabe S."/>
            <person name="Matsushita K."/>
            <person name="Azuma Y."/>
        </authorList>
    </citation>
    <scope>NUCLEOTIDE SEQUENCE [LARGE SCALE GENOMIC DNA]</scope>
    <source>
        <strain evidence="2 3">MB58</strain>
    </source>
</reference>
<dbReference type="NCBIfam" id="TIGR01981">
    <property type="entry name" value="sufD"/>
    <property type="match status" value="1"/>
</dbReference>
<comment type="caution">
    <text evidence="2">The sequence shown here is derived from an EMBL/GenBank/DDBJ whole genome shotgun (WGS) entry which is preliminary data.</text>
</comment>
<protein>
    <submittedName>
        <fullName evidence="2">Iron-sulfur (Fe-S) assembly protein SufD</fullName>
    </submittedName>
</protein>
<dbReference type="RefSeq" id="WP_042059253.1">
    <property type="nucleotide sequence ID" value="NZ_BAND01000060.1"/>
</dbReference>
<organism evidence="2 3">
    <name type="scientific">Acidomonas methanolica NBRC 104435</name>
    <dbReference type="NCBI Taxonomy" id="1231351"/>
    <lineage>
        <taxon>Bacteria</taxon>
        <taxon>Pseudomonadati</taxon>
        <taxon>Pseudomonadota</taxon>
        <taxon>Alphaproteobacteria</taxon>
        <taxon>Acetobacterales</taxon>
        <taxon>Acetobacteraceae</taxon>
        <taxon>Acidomonas</taxon>
    </lineage>
</organism>
<keyword evidence="3" id="KW-1185">Reference proteome</keyword>
<dbReference type="InterPro" id="IPR000825">
    <property type="entry name" value="SUF_FeS_clus_asmbl_SufBD_core"/>
</dbReference>
<evidence type="ECO:0000313" key="3">
    <source>
        <dbReference type="Proteomes" id="UP000019760"/>
    </source>
</evidence>